<keyword evidence="1" id="KW-0472">Membrane</keyword>
<reference evidence="3 4" key="1">
    <citation type="submission" date="2019-05" db="EMBL/GenBank/DDBJ databases">
        <title>Mikania micrantha, genome provides insights into the molecular mechanism of rapid growth.</title>
        <authorList>
            <person name="Liu B."/>
        </authorList>
    </citation>
    <scope>NUCLEOTIDE SEQUENCE [LARGE SCALE GENOMIC DNA]</scope>
    <source>
        <strain evidence="3">NLD-2019</strain>
        <tissue evidence="3">Leaf</tissue>
    </source>
</reference>
<accession>A0A5N6LYX4</accession>
<evidence type="ECO:0000256" key="2">
    <source>
        <dbReference type="SAM" id="SignalP"/>
    </source>
</evidence>
<feature type="transmembrane region" description="Helical" evidence="1">
    <location>
        <begin position="123"/>
        <end position="143"/>
    </location>
</feature>
<evidence type="ECO:0000313" key="4">
    <source>
        <dbReference type="Proteomes" id="UP000326396"/>
    </source>
</evidence>
<evidence type="ECO:0008006" key="5">
    <source>
        <dbReference type="Google" id="ProtNLM"/>
    </source>
</evidence>
<name>A0A5N6LYX4_9ASTR</name>
<proteinExistence type="predicted"/>
<sequence>MLAMDCFNHLWVGLLISILKRRLGYGYMDWALMLLSGVKKKWIGLNTKELGWNRLGQASKFKKNSGLGNGLKYHRGGHRRYHMIDLELRTLIFNNGMCFDNAARIHVYTVVCLGFGLRSRKMFIFEFHWEPILVIFGIVMFFLDDCIIKVHKFLRKSWKKQGLQCSGTYLIQEWRS</sequence>
<organism evidence="3 4">
    <name type="scientific">Mikania micrantha</name>
    <name type="common">bitter vine</name>
    <dbReference type="NCBI Taxonomy" id="192012"/>
    <lineage>
        <taxon>Eukaryota</taxon>
        <taxon>Viridiplantae</taxon>
        <taxon>Streptophyta</taxon>
        <taxon>Embryophyta</taxon>
        <taxon>Tracheophyta</taxon>
        <taxon>Spermatophyta</taxon>
        <taxon>Magnoliopsida</taxon>
        <taxon>eudicotyledons</taxon>
        <taxon>Gunneridae</taxon>
        <taxon>Pentapetalae</taxon>
        <taxon>asterids</taxon>
        <taxon>campanulids</taxon>
        <taxon>Asterales</taxon>
        <taxon>Asteraceae</taxon>
        <taxon>Asteroideae</taxon>
        <taxon>Heliantheae alliance</taxon>
        <taxon>Eupatorieae</taxon>
        <taxon>Mikania</taxon>
    </lineage>
</organism>
<keyword evidence="1" id="KW-1133">Transmembrane helix</keyword>
<gene>
    <name evidence="3" type="ORF">E3N88_34704</name>
</gene>
<evidence type="ECO:0000256" key="1">
    <source>
        <dbReference type="SAM" id="Phobius"/>
    </source>
</evidence>
<dbReference type="AlphaFoldDB" id="A0A5N6LYX4"/>
<dbReference type="Proteomes" id="UP000326396">
    <property type="component" value="Linkage Group LG7"/>
</dbReference>
<keyword evidence="1" id="KW-0812">Transmembrane</keyword>
<comment type="caution">
    <text evidence="3">The sequence shown here is derived from an EMBL/GenBank/DDBJ whole genome shotgun (WGS) entry which is preliminary data.</text>
</comment>
<evidence type="ECO:0000313" key="3">
    <source>
        <dbReference type="EMBL" id="KAD3066824.1"/>
    </source>
</evidence>
<keyword evidence="2" id="KW-0732">Signal</keyword>
<dbReference type="EMBL" id="SZYD01000017">
    <property type="protein sequence ID" value="KAD3066824.1"/>
    <property type="molecule type" value="Genomic_DNA"/>
</dbReference>
<feature type="signal peptide" evidence="2">
    <location>
        <begin position="1"/>
        <end position="26"/>
    </location>
</feature>
<feature type="chain" id="PRO_5024344137" description="Transmembrane protein" evidence="2">
    <location>
        <begin position="27"/>
        <end position="176"/>
    </location>
</feature>
<protein>
    <recommendedName>
        <fullName evidence="5">Transmembrane protein</fullName>
    </recommendedName>
</protein>
<keyword evidence="4" id="KW-1185">Reference proteome</keyword>